<evidence type="ECO:0000256" key="2">
    <source>
        <dbReference type="SAM" id="Phobius"/>
    </source>
</evidence>
<dbReference type="PANTHER" id="PTHR14143:SF1">
    <property type="entry name" value="IRG-TYPE G DOMAIN-CONTAINING PROTEIN"/>
    <property type="match status" value="1"/>
</dbReference>
<dbReference type="EMBL" id="CAJNOQ010006870">
    <property type="protein sequence ID" value="CAF1150048.1"/>
    <property type="molecule type" value="Genomic_DNA"/>
</dbReference>
<gene>
    <name evidence="4" type="ORF">GPM918_LOCUS21132</name>
    <name evidence="5" type="ORF">OVA965_LOCUS22773</name>
    <name evidence="6" type="ORF">SRO942_LOCUS21130</name>
    <name evidence="7" type="ORF">TMI583_LOCUS23488</name>
</gene>
<evidence type="ECO:0000313" key="8">
    <source>
        <dbReference type="Proteomes" id="UP000663829"/>
    </source>
</evidence>
<dbReference type="Proteomes" id="UP000682733">
    <property type="component" value="Unassembled WGS sequence"/>
</dbReference>
<feature type="coiled-coil region" evidence="1">
    <location>
        <begin position="83"/>
        <end position="113"/>
    </location>
</feature>
<dbReference type="Proteomes" id="UP000677228">
    <property type="component" value="Unassembled WGS sequence"/>
</dbReference>
<dbReference type="InterPro" id="IPR006073">
    <property type="entry name" value="GTP-bd"/>
</dbReference>
<comment type="caution">
    <text evidence="4">The sequence shown here is derived from an EMBL/GenBank/DDBJ whole genome shotgun (WGS) entry which is preliminary data.</text>
</comment>
<dbReference type="SUPFAM" id="SSF52540">
    <property type="entry name" value="P-loop containing nucleoside triphosphate hydrolases"/>
    <property type="match status" value="1"/>
</dbReference>
<proteinExistence type="predicted"/>
<sequence length="670" mass="76649">MYCGNSSSESPRQNRLLLDLLWEQYTVKYGIESLPTTNIMPRTLSNDIECRITHIKSLIQTLKGKMAKTTSVSELNKPEIECVDTLIENSKKIENEIEHANSLVAKLEKIKEKTDQIPSTAINDIDGNKLNDYLKEYVNQLTGDRCGNRKCEHFICICEQLLYYNQEAEFKRYFPALNKKMNEWEHSFRTEEKFQPKIIEGFKACQNDLGRYIIPSIPCRVGVIGRTSAGKSSLSNGLRGVKKNYNEKIKAKDDENSQKETTRDEIMASPMRVRKSTYCRLEFEHQYDNGRKIIFVDIEGSTDTDLNSKLANYFDEIRKADCDLYIIVFDHQFTDIQHEWHDYIVNQLHRECWLVRSKVDELFLNLFKEEVGQDFDSSDEVTKNKCGETIIEQIRDTVSLDIHGKKLSNVYLTFTSYDENSRNENLSKMSYSIFDLGKLINDINNLPISLYENRLQKMAVCAIAKVINNCFRRGYVVNVMKYKIAAGITAVIPFLDLIPRYYGREEIRQAFGVNTRSRFMNWLTGETDKFKDYLKEFDIAINESRFGTSAFSKTFRKNAAITQQTAKGLTSFTIKGATTLGVAGVSVSDDVMRAVGVGAINAVRGVSTSFIVVGAVLTVGMCAWAAVSNGKQMYDYLHRLCDDLIIISDHVTMKIIKDNNETRNSFSEPE</sequence>
<reference evidence="4" key="1">
    <citation type="submission" date="2021-02" db="EMBL/GenBank/DDBJ databases">
        <authorList>
            <person name="Nowell W R."/>
        </authorList>
    </citation>
    <scope>NUCLEOTIDE SEQUENCE</scope>
</reference>
<dbReference type="Proteomes" id="UP000663829">
    <property type="component" value="Unassembled WGS sequence"/>
</dbReference>
<evidence type="ECO:0000259" key="3">
    <source>
        <dbReference type="Pfam" id="PF01926"/>
    </source>
</evidence>
<dbReference type="EMBL" id="CAJOBA010034490">
    <property type="protein sequence ID" value="CAF3986371.1"/>
    <property type="molecule type" value="Genomic_DNA"/>
</dbReference>
<evidence type="ECO:0000313" key="5">
    <source>
        <dbReference type="EMBL" id="CAF1175140.1"/>
    </source>
</evidence>
<evidence type="ECO:0000313" key="7">
    <source>
        <dbReference type="EMBL" id="CAF3986371.1"/>
    </source>
</evidence>
<evidence type="ECO:0000313" key="4">
    <source>
        <dbReference type="EMBL" id="CAF1150048.1"/>
    </source>
</evidence>
<keyword evidence="2" id="KW-1133">Transmembrane helix</keyword>
<dbReference type="GO" id="GO:0005525">
    <property type="term" value="F:GTP binding"/>
    <property type="evidence" value="ECO:0007669"/>
    <property type="project" value="InterPro"/>
</dbReference>
<evidence type="ECO:0000313" key="6">
    <source>
        <dbReference type="EMBL" id="CAF3913621.1"/>
    </source>
</evidence>
<feature type="domain" description="G" evidence="3">
    <location>
        <begin position="220"/>
        <end position="355"/>
    </location>
</feature>
<dbReference type="Pfam" id="PF01926">
    <property type="entry name" value="MMR_HSR1"/>
    <property type="match status" value="1"/>
</dbReference>
<dbReference type="PANTHER" id="PTHR14143">
    <property type="entry name" value="INTERFERON-INDUCIBLE GTPASE FAMILY MEMBER"/>
    <property type="match status" value="1"/>
</dbReference>
<dbReference type="Proteomes" id="UP000681722">
    <property type="component" value="Unassembled WGS sequence"/>
</dbReference>
<keyword evidence="2" id="KW-0812">Transmembrane</keyword>
<accession>A0A814SM29</accession>
<dbReference type="Gene3D" id="3.40.50.300">
    <property type="entry name" value="P-loop containing nucleotide triphosphate hydrolases"/>
    <property type="match status" value="1"/>
</dbReference>
<dbReference type="InterPro" id="IPR027417">
    <property type="entry name" value="P-loop_NTPase"/>
</dbReference>
<keyword evidence="1" id="KW-0175">Coiled coil</keyword>
<dbReference type="EMBL" id="CAJNOK010012965">
    <property type="protein sequence ID" value="CAF1175140.1"/>
    <property type="molecule type" value="Genomic_DNA"/>
</dbReference>
<keyword evidence="8" id="KW-1185">Reference proteome</keyword>
<name>A0A814SM29_9BILA</name>
<feature type="transmembrane region" description="Helical" evidence="2">
    <location>
        <begin position="609"/>
        <end position="627"/>
    </location>
</feature>
<protein>
    <recommendedName>
        <fullName evidence="3">G domain-containing protein</fullName>
    </recommendedName>
</protein>
<dbReference type="AlphaFoldDB" id="A0A814SM29"/>
<dbReference type="OrthoDB" id="10006130at2759"/>
<dbReference type="EMBL" id="CAJOBC010006871">
    <property type="protein sequence ID" value="CAF3913621.1"/>
    <property type="molecule type" value="Genomic_DNA"/>
</dbReference>
<evidence type="ECO:0000256" key="1">
    <source>
        <dbReference type="SAM" id="Coils"/>
    </source>
</evidence>
<keyword evidence="2" id="KW-0472">Membrane</keyword>
<organism evidence="4 8">
    <name type="scientific">Didymodactylos carnosus</name>
    <dbReference type="NCBI Taxonomy" id="1234261"/>
    <lineage>
        <taxon>Eukaryota</taxon>
        <taxon>Metazoa</taxon>
        <taxon>Spiralia</taxon>
        <taxon>Gnathifera</taxon>
        <taxon>Rotifera</taxon>
        <taxon>Eurotatoria</taxon>
        <taxon>Bdelloidea</taxon>
        <taxon>Philodinida</taxon>
        <taxon>Philodinidae</taxon>
        <taxon>Didymodactylos</taxon>
    </lineage>
</organism>